<dbReference type="InterPro" id="IPR036890">
    <property type="entry name" value="HATPase_C_sf"/>
</dbReference>
<evidence type="ECO:0000256" key="1">
    <source>
        <dbReference type="ARBA" id="ARBA00023277"/>
    </source>
</evidence>
<dbReference type="RefSeq" id="WP_059176602.1">
    <property type="nucleotide sequence ID" value="NZ_BCNO01000002.1"/>
</dbReference>
<dbReference type="InterPro" id="IPR036078">
    <property type="entry name" value="Spo11/TopoVI_A_sf"/>
</dbReference>
<keyword evidence="3" id="KW-0378">Hydrolase</keyword>
<dbReference type="AlphaFoldDB" id="A0A0U9HX57"/>
<accession>A0A0U9HX57</accession>
<dbReference type="GO" id="GO:0005694">
    <property type="term" value="C:chromosome"/>
    <property type="evidence" value="ECO:0007669"/>
    <property type="project" value="InterPro"/>
</dbReference>
<proteinExistence type="predicted"/>
<evidence type="ECO:0000313" key="3">
    <source>
        <dbReference type="EMBL" id="GAQ95151.1"/>
    </source>
</evidence>
<dbReference type="Pfam" id="PF03065">
    <property type="entry name" value="Glyco_hydro_57"/>
    <property type="match status" value="1"/>
</dbReference>
<organism evidence="3 4">
    <name type="scientific">Thermodesulfovibrio aggregans</name>
    <dbReference type="NCBI Taxonomy" id="86166"/>
    <lineage>
        <taxon>Bacteria</taxon>
        <taxon>Pseudomonadati</taxon>
        <taxon>Nitrospirota</taxon>
        <taxon>Thermodesulfovibrionia</taxon>
        <taxon>Thermodesulfovibrionales</taxon>
        <taxon>Thermodesulfovibrionaceae</taxon>
        <taxon>Thermodesulfovibrio</taxon>
    </lineage>
</organism>
<keyword evidence="1" id="KW-0119">Carbohydrate metabolism</keyword>
<comment type="caution">
    <text evidence="3">The sequence shown here is derived from an EMBL/GenBank/DDBJ whole genome shotgun (WGS) entry which is preliminary data.</text>
</comment>
<dbReference type="Proteomes" id="UP000054976">
    <property type="component" value="Unassembled WGS sequence"/>
</dbReference>
<dbReference type="GO" id="GO:0016787">
    <property type="term" value="F:hydrolase activity"/>
    <property type="evidence" value="ECO:0007669"/>
    <property type="project" value="UniProtKB-KW"/>
</dbReference>
<reference evidence="4" key="1">
    <citation type="submission" date="2016-01" db="EMBL/GenBank/DDBJ databases">
        <title>Draft genome sequence of Thermodesulfovibrio aggregans strain TGE-P1.</title>
        <authorList>
            <person name="Sekiguchi Y."/>
            <person name="Ohashi A."/>
            <person name="Matsuura N."/>
            <person name="Tourlousse M.D."/>
        </authorList>
    </citation>
    <scope>NUCLEOTIDE SEQUENCE [LARGE SCALE GENOMIC DNA]</scope>
    <source>
        <strain evidence="4">TGE-P1</strain>
    </source>
</reference>
<dbReference type="Gene3D" id="3.30.565.10">
    <property type="entry name" value="Histidine kinase-like ATPase, C-terminal domain"/>
    <property type="match status" value="1"/>
</dbReference>
<dbReference type="SUPFAM" id="SSF56726">
    <property type="entry name" value="DNA topoisomerase IV, alpha subunit"/>
    <property type="match status" value="1"/>
</dbReference>
<dbReference type="SUPFAM" id="SSF55874">
    <property type="entry name" value="ATPase domain of HSP90 chaperone/DNA topoisomerase II/histidine kinase"/>
    <property type="match status" value="1"/>
</dbReference>
<gene>
    <name evidence="3" type="ORF">TAGGR_235</name>
</gene>
<dbReference type="EMBL" id="BCNO01000002">
    <property type="protein sequence ID" value="GAQ95151.1"/>
    <property type="molecule type" value="Genomic_DNA"/>
</dbReference>
<dbReference type="OrthoDB" id="546653at2"/>
<dbReference type="GO" id="GO:0005975">
    <property type="term" value="P:carbohydrate metabolic process"/>
    <property type="evidence" value="ECO:0007669"/>
    <property type="project" value="InterPro"/>
</dbReference>
<sequence>MLLKIPVFRQFTDLEELKRFIPPSFNRSLVVVKEILDNACDEAEKKDYIVEVSLKDITLTVKNKGIFTEDQLQVISDFSERITSKYLKKSYQRGAIGQGLMIAIMLSDIDNHPVIINSNQKQFKIEQDRFSEFSKFLKKVAKPVKAFWYGKNAISERIEVLSYKKISLSSNETIEIIASRELKDNVLCVNGSLVHSIFYSSDEDGYVVNLTSFLNEPQKKKPIKCLFIYHSPNIRYADKNKERVKIPYKISRYIKNFYKNISIKSAAGEKDWILIKEKCQKIAEKKNITKENILKEYGKSMKPWRYVFLLLCKNIIDELNSKYGAVTIRQVYYQLVSKGYISNAENSYSNLVAQLTDAREMGIIDYFAFEDRSRYLLKPKTISIKTNPKDIVKDAVISSLKPPEIDIWENQDYHLELWIEKDALLKLFKKIADKHQLNLYPSRGYSSLTKIHEAKERFKEQIRKGKECVILYFGDLDPSGWNIYEVIQKKFSDLPVTIERIAVNPDQTEGLIPMPLKEKDTRINGFLEELKLTECYELDALEPELILSLAENAIDKYFDKNLIPDDSEWFKKYQEITEKIIKLVNEIEA</sequence>
<evidence type="ECO:0000313" key="4">
    <source>
        <dbReference type="Proteomes" id="UP000054976"/>
    </source>
</evidence>
<protein>
    <submittedName>
        <fullName evidence="3">Glycosyl hydrolase family 57</fullName>
    </submittedName>
</protein>
<evidence type="ECO:0000259" key="2">
    <source>
        <dbReference type="Pfam" id="PF03065"/>
    </source>
</evidence>
<dbReference type="GO" id="GO:0003677">
    <property type="term" value="F:DNA binding"/>
    <property type="evidence" value="ECO:0007669"/>
    <property type="project" value="InterPro"/>
</dbReference>
<dbReference type="InterPro" id="IPR004300">
    <property type="entry name" value="Glyco_hydro_57_N"/>
</dbReference>
<keyword evidence="4" id="KW-1185">Reference proteome</keyword>
<name>A0A0U9HX57_9BACT</name>
<feature type="domain" description="Glycoside hydrolase family 57 N-terminal" evidence="2">
    <location>
        <begin position="416"/>
        <end position="475"/>
    </location>
</feature>